<dbReference type="Proteomes" id="UP000198417">
    <property type="component" value="Unassembled WGS sequence"/>
</dbReference>
<keyword evidence="3" id="KW-1185">Reference proteome</keyword>
<accession>A0A238ZIY2</accession>
<dbReference type="EMBL" id="FZNN01000032">
    <property type="protein sequence ID" value="SNR83112.1"/>
    <property type="molecule type" value="Genomic_DNA"/>
</dbReference>
<evidence type="ECO:0000313" key="2">
    <source>
        <dbReference type="EMBL" id="SNR83112.1"/>
    </source>
</evidence>
<dbReference type="InterPro" id="IPR036866">
    <property type="entry name" value="RibonucZ/Hydroxyglut_hydro"/>
</dbReference>
<dbReference type="CDD" id="cd07740">
    <property type="entry name" value="metallo-hydrolase-like_MBL-fold"/>
    <property type="match status" value="1"/>
</dbReference>
<proteinExistence type="predicted"/>
<dbReference type="InterPro" id="IPR001279">
    <property type="entry name" value="Metallo-B-lactamas"/>
</dbReference>
<evidence type="ECO:0000313" key="3">
    <source>
        <dbReference type="Proteomes" id="UP000198417"/>
    </source>
</evidence>
<dbReference type="SUPFAM" id="SSF56281">
    <property type="entry name" value="Metallo-hydrolase/oxidoreductase"/>
    <property type="match status" value="1"/>
</dbReference>
<protein>
    <submittedName>
        <fullName evidence="2">Ribonuclease BN, tRNA processing enzyme</fullName>
    </submittedName>
</protein>
<dbReference type="Pfam" id="PF23023">
    <property type="entry name" value="Anti-Pycsar_Apyc1"/>
    <property type="match status" value="1"/>
</dbReference>
<name>A0A238ZIY2_9RHOB</name>
<reference evidence="2 3" key="1">
    <citation type="submission" date="2017-06" db="EMBL/GenBank/DDBJ databases">
        <authorList>
            <person name="Kim H.J."/>
            <person name="Triplett B.A."/>
        </authorList>
    </citation>
    <scope>NUCLEOTIDE SEQUENCE [LARGE SCALE GENOMIC DNA]</scope>
    <source>
        <strain evidence="2 3">DSM 29052</strain>
    </source>
</reference>
<evidence type="ECO:0000259" key="1">
    <source>
        <dbReference type="SMART" id="SM00849"/>
    </source>
</evidence>
<organism evidence="2 3">
    <name type="scientific">Puniceibacterium sediminis</name>
    <dbReference type="NCBI Taxonomy" id="1608407"/>
    <lineage>
        <taxon>Bacteria</taxon>
        <taxon>Pseudomonadati</taxon>
        <taxon>Pseudomonadota</taxon>
        <taxon>Alphaproteobacteria</taxon>
        <taxon>Rhodobacterales</taxon>
        <taxon>Paracoccaceae</taxon>
        <taxon>Puniceibacterium</taxon>
    </lineage>
</organism>
<gene>
    <name evidence="2" type="ORF">SAMN06265370_13220</name>
</gene>
<dbReference type="PANTHER" id="PTHR46018">
    <property type="entry name" value="ZINC PHOSPHODIESTERASE ELAC PROTEIN 1"/>
    <property type="match status" value="1"/>
</dbReference>
<dbReference type="Gene3D" id="3.60.15.10">
    <property type="entry name" value="Ribonuclease Z/Hydroxyacylglutathione hydrolase-like"/>
    <property type="match status" value="1"/>
</dbReference>
<dbReference type="SMART" id="SM00849">
    <property type="entry name" value="Lactamase_B"/>
    <property type="match status" value="1"/>
</dbReference>
<dbReference type="OrthoDB" id="9803916at2"/>
<dbReference type="PANTHER" id="PTHR46018:SF7">
    <property type="entry name" value="RIBONUCLEASE Z"/>
    <property type="match status" value="1"/>
</dbReference>
<dbReference type="GO" id="GO:0042781">
    <property type="term" value="F:3'-tRNA processing endoribonuclease activity"/>
    <property type="evidence" value="ECO:0007669"/>
    <property type="project" value="TreeGrafter"/>
</dbReference>
<dbReference type="AlphaFoldDB" id="A0A238ZIY2"/>
<feature type="domain" description="Metallo-beta-lactamase" evidence="1">
    <location>
        <begin position="22"/>
        <end position="203"/>
    </location>
</feature>
<sequence>MRKNVNLYVVGCGDAFGSGGQFQSCFLINDAHGAMAVDFGATSLVALRAAGLDPQMIDHIVLTHFHGDHIGGLPFFLLDREYSARVCTPLRILGPRGLSERLQSLMECMFPGAWKENWRFPLELIEIEPDLPLQIGERRILSKKVQHPTGPYDATALRIETCDRVIAFSGDTGWVDGLYEISAGSDLFICECFDIEEQPYEGHLSLPVLLSKLPDVHSQRILLNHLGPEMLSNRSTIPYEQLSDGATYSI</sequence>